<evidence type="ECO:0000256" key="1">
    <source>
        <dbReference type="SAM" id="MobiDB-lite"/>
    </source>
</evidence>
<dbReference type="EMBL" id="JAACJL010000001">
    <property type="protein sequence ID" value="KAF4623789.1"/>
    <property type="molecule type" value="Genomic_DNA"/>
</dbReference>
<feature type="compositionally biased region" description="Polar residues" evidence="1">
    <location>
        <begin position="63"/>
        <end position="91"/>
    </location>
</feature>
<name>A0A8H4VXR5_9AGAR</name>
<comment type="caution">
    <text evidence="2">The sequence shown here is derived from an EMBL/GenBank/DDBJ whole genome shotgun (WGS) entry which is preliminary data.</text>
</comment>
<sequence length="264" mass="29307">MARCLRRRVSLSFVPLGHNGENPSRLLSVSLFSHLLLSRKTFGCTADMVEVLNYAQATPLPFPTSNEEASLSEETQVPNSSSNAPTTNDNEPSPGTSGGSPSYQNEGASTSAGPSMQRVTKVYSSTAEAIANFKPTPRQVISGIAPHVFDERKRRRSQTFRRAPKPYWYSNGEKRSSPLRGATVISWDEHSIYLEQSSDHIRSASLEIVSNELPAVKHHTRDTDSYSTTSQMADRQQRAVLNTRHAKPGKAGWKYFRVDVRLLK</sequence>
<protein>
    <submittedName>
        <fullName evidence="2">Uncharacterized protein</fullName>
    </submittedName>
</protein>
<feature type="compositionally biased region" description="Polar residues" evidence="1">
    <location>
        <begin position="103"/>
        <end position="116"/>
    </location>
</feature>
<feature type="region of interest" description="Disordered" evidence="1">
    <location>
        <begin position="63"/>
        <end position="116"/>
    </location>
</feature>
<dbReference type="AlphaFoldDB" id="A0A8H4VXR5"/>
<dbReference type="Proteomes" id="UP000521872">
    <property type="component" value="Unassembled WGS sequence"/>
</dbReference>
<feature type="compositionally biased region" description="Low complexity" evidence="1">
    <location>
        <begin position="92"/>
        <end position="102"/>
    </location>
</feature>
<accession>A0A8H4VXR5</accession>
<evidence type="ECO:0000313" key="3">
    <source>
        <dbReference type="Proteomes" id="UP000521872"/>
    </source>
</evidence>
<keyword evidence="3" id="KW-1185">Reference proteome</keyword>
<gene>
    <name evidence="2" type="ORF">D9613_001385</name>
</gene>
<organism evidence="2 3">
    <name type="scientific">Agrocybe pediades</name>
    <dbReference type="NCBI Taxonomy" id="84607"/>
    <lineage>
        <taxon>Eukaryota</taxon>
        <taxon>Fungi</taxon>
        <taxon>Dikarya</taxon>
        <taxon>Basidiomycota</taxon>
        <taxon>Agaricomycotina</taxon>
        <taxon>Agaricomycetes</taxon>
        <taxon>Agaricomycetidae</taxon>
        <taxon>Agaricales</taxon>
        <taxon>Agaricineae</taxon>
        <taxon>Strophariaceae</taxon>
        <taxon>Agrocybe</taxon>
    </lineage>
</organism>
<reference evidence="2 3" key="1">
    <citation type="submission" date="2019-12" db="EMBL/GenBank/DDBJ databases">
        <authorList>
            <person name="Floudas D."/>
            <person name="Bentzer J."/>
            <person name="Ahren D."/>
            <person name="Johansson T."/>
            <person name="Persson P."/>
            <person name="Tunlid A."/>
        </authorList>
    </citation>
    <scope>NUCLEOTIDE SEQUENCE [LARGE SCALE GENOMIC DNA]</scope>
    <source>
        <strain evidence="2 3">CBS 102.39</strain>
    </source>
</reference>
<proteinExistence type="predicted"/>
<evidence type="ECO:0000313" key="2">
    <source>
        <dbReference type="EMBL" id="KAF4623789.1"/>
    </source>
</evidence>